<gene>
    <name evidence="2" type="ORF">NCTC11685_00480</name>
</gene>
<sequence length="483" mass="54888">MLIKEGAEQVSKLDYPNFWHQGNLKLRLTYQFEPGADADGVTVHIPLPLLNQVEEAGFEWQIPGLRRELVIALIKSLPKPVRRNFVPAPNYAEAFLGRATPLELPLLDSLERELRRMTGVTIDREAWQWDQVPDHLKITFRVVDEKNKTLQEGRSLQDLKDALKGKVQETLSAVADDGIEQSGLHIWSFGRLPESYEQKRGNYKVKAWPALVDERDSVAIKLFDNPLEQQQEMWRGLRRLLLLNIPSPIKYLHEKLPNKAKLGLYFNPYGKVLDLIDDCIACGVDKLIDEAGGPVWSEEGFAALHEKVRAELNETVVDIAKQVEQILTAVFNVNKRLKGRVDMTMALGLSDIKSQMSGLVYRGFVTGNGFRRLGDTLRYLQAIEKRLEKMAIDPHRDRAQMLKVESIQQAWQQWLNKLPPQRRQDDDVQEIRWMIEVAARQPVRPAARHAVSDFRQTGTAGNGADYGLGRRFPRVAQAAGEGG</sequence>
<proteinExistence type="predicted"/>
<evidence type="ECO:0000259" key="1">
    <source>
        <dbReference type="Pfam" id="PF11898"/>
    </source>
</evidence>
<accession>A0A7H4MZR6</accession>
<dbReference type="GO" id="GO:0004386">
    <property type="term" value="F:helicase activity"/>
    <property type="evidence" value="ECO:0007669"/>
    <property type="project" value="UniProtKB-KW"/>
</dbReference>
<feature type="domain" description="RNA helicase HrpA C-terminal" evidence="1">
    <location>
        <begin position="1"/>
        <end position="436"/>
    </location>
</feature>
<keyword evidence="2" id="KW-0378">Hydrolase</keyword>
<reference evidence="2 3" key="1">
    <citation type="submission" date="2018-06" db="EMBL/GenBank/DDBJ databases">
        <authorList>
            <consortium name="Pathogen Informatics"/>
            <person name="Doyle S."/>
        </authorList>
    </citation>
    <scope>NUCLEOTIDE SEQUENCE [LARGE SCALE GENOMIC DNA]</scope>
    <source>
        <strain evidence="2 3">NCTC11685</strain>
    </source>
</reference>
<dbReference type="InterPro" id="IPR024590">
    <property type="entry name" value="HrpA_C"/>
</dbReference>
<dbReference type="AlphaFoldDB" id="A0A7H4MZR6"/>
<keyword evidence="2" id="KW-0547">Nucleotide-binding</keyword>
<organism evidence="2 3">
    <name type="scientific">Klebsiella michiganensis</name>
    <dbReference type="NCBI Taxonomy" id="1134687"/>
    <lineage>
        <taxon>Bacteria</taxon>
        <taxon>Pseudomonadati</taxon>
        <taxon>Pseudomonadota</taxon>
        <taxon>Gammaproteobacteria</taxon>
        <taxon>Enterobacterales</taxon>
        <taxon>Enterobacteriaceae</taxon>
        <taxon>Klebsiella/Raoultella group</taxon>
        <taxon>Klebsiella</taxon>
    </lineage>
</organism>
<dbReference type="Pfam" id="PF11898">
    <property type="entry name" value="DUF3418"/>
    <property type="match status" value="1"/>
</dbReference>
<comment type="caution">
    <text evidence="2">The sequence shown here is derived from an EMBL/GenBank/DDBJ whole genome shotgun (WGS) entry which is preliminary data.</text>
</comment>
<name>A0A7H4MZR6_9ENTR</name>
<evidence type="ECO:0000313" key="3">
    <source>
        <dbReference type="Proteomes" id="UP000254863"/>
    </source>
</evidence>
<dbReference type="Proteomes" id="UP000254863">
    <property type="component" value="Unassembled WGS sequence"/>
</dbReference>
<dbReference type="EMBL" id="UGMS01000001">
    <property type="protein sequence ID" value="STV71730.1"/>
    <property type="molecule type" value="Genomic_DNA"/>
</dbReference>
<evidence type="ECO:0000313" key="2">
    <source>
        <dbReference type="EMBL" id="STV71730.1"/>
    </source>
</evidence>
<keyword evidence="2" id="KW-0067">ATP-binding</keyword>
<protein>
    <submittedName>
        <fullName evidence="2">ATP-dependent helicase hrpA</fullName>
    </submittedName>
</protein>
<keyword evidence="2" id="KW-0347">Helicase</keyword>